<keyword evidence="6" id="KW-0547">Nucleotide-binding</keyword>
<feature type="domain" description="Dynein heavy chain region D6 P-loop" evidence="16">
    <location>
        <begin position="4138"/>
        <end position="4247"/>
    </location>
</feature>
<comment type="subcellular location">
    <subcellularLocation>
        <location evidence="1">Cytoplasm</location>
        <location evidence="1">Cytoskeleton</location>
        <location evidence="1">Cilium axoneme</location>
    </subcellularLocation>
</comment>
<dbReference type="FunFam" id="3.40.50.300:FF:000049">
    <property type="entry name" value="Dynein, axonemal, heavy chain 5"/>
    <property type="match status" value="1"/>
</dbReference>
<dbReference type="InterPro" id="IPR056759">
    <property type="entry name" value="DYH2-5-8_CC"/>
</dbReference>
<dbReference type="Gene3D" id="1.10.8.720">
    <property type="entry name" value="Region D6 of dynein motor"/>
    <property type="match status" value="1"/>
</dbReference>
<dbReference type="GO" id="GO:0051959">
    <property type="term" value="F:dynein light intermediate chain binding"/>
    <property type="evidence" value="ECO:0007669"/>
    <property type="project" value="InterPro"/>
</dbReference>
<comment type="caution">
    <text evidence="28">The sequence shown here is derived from an EMBL/GenBank/DDBJ whole genome shotgun (WGS) entry which is preliminary data.</text>
</comment>
<dbReference type="FunFam" id="3.10.490.20:FF:000003">
    <property type="entry name" value="Dynein heavy chain 5, axonemal"/>
    <property type="match status" value="1"/>
</dbReference>
<dbReference type="Pfam" id="PF18198">
    <property type="entry name" value="AAA_lid_11"/>
    <property type="match status" value="1"/>
</dbReference>
<dbReference type="Pfam" id="PF18199">
    <property type="entry name" value="Dynein_C"/>
    <property type="match status" value="1"/>
</dbReference>
<dbReference type="InterPro" id="IPR013594">
    <property type="entry name" value="Dynein_heavy_tail"/>
</dbReference>
<feature type="domain" description="Dynein axonemal heavy chain 2/5/8 coiled-coil" evidence="27">
    <location>
        <begin position="1254"/>
        <end position="1361"/>
    </location>
</feature>
<dbReference type="FunFam" id="3.40.50.300:FF:002141">
    <property type="entry name" value="Dynein heavy chain"/>
    <property type="match status" value="1"/>
</dbReference>
<feature type="region of interest" description="Disordered" evidence="15">
    <location>
        <begin position="1"/>
        <end position="44"/>
    </location>
</feature>
<dbReference type="FunFam" id="3.20.180.20:FF:000001">
    <property type="entry name" value="Dynein axonemal heavy chain 5"/>
    <property type="match status" value="1"/>
</dbReference>
<keyword evidence="8" id="KW-0243">Dynein</keyword>
<dbReference type="Pfam" id="PF25007">
    <property type="entry name" value="DYH2-5-8_CC"/>
    <property type="match status" value="1"/>
</dbReference>
<dbReference type="GO" id="GO:0005858">
    <property type="term" value="C:axonemal dynein complex"/>
    <property type="evidence" value="ECO:0007669"/>
    <property type="project" value="TreeGrafter"/>
</dbReference>
<dbReference type="FunFam" id="1.20.920.30:FF:000004">
    <property type="entry name" value="Dynein axonemal heavy chain 5"/>
    <property type="match status" value="1"/>
</dbReference>
<name>A0AAD9QS93_ACRCE</name>
<evidence type="ECO:0000256" key="9">
    <source>
        <dbReference type="ARBA" id="ARBA00023054"/>
    </source>
</evidence>
<dbReference type="FunFam" id="1.20.140.100:FF:000003">
    <property type="entry name" value="Dynein, axonemal, heavy chain 5"/>
    <property type="match status" value="1"/>
</dbReference>
<feature type="domain" description="Dynein heavy chain AAA module D4" evidence="21">
    <location>
        <begin position="2982"/>
        <end position="3240"/>
    </location>
</feature>
<dbReference type="InterPro" id="IPR024743">
    <property type="entry name" value="Dynein_HC_stalk"/>
</dbReference>
<proteinExistence type="inferred from homology"/>
<feature type="coiled-coil region" evidence="14">
    <location>
        <begin position="3527"/>
        <end position="3589"/>
    </location>
</feature>
<evidence type="ECO:0000259" key="20">
    <source>
        <dbReference type="Pfam" id="PF12777"/>
    </source>
</evidence>
<evidence type="ECO:0000256" key="11">
    <source>
        <dbReference type="ARBA" id="ARBA00023175"/>
    </source>
</evidence>
<evidence type="ECO:0000256" key="2">
    <source>
        <dbReference type="ARBA" id="ARBA00008887"/>
    </source>
</evidence>
<evidence type="ECO:0000313" key="29">
    <source>
        <dbReference type="Proteomes" id="UP001249851"/>
    </source>
</evidence>
<dbReference type="InterPro" id="IPR004273">
    <property type="entry name" value="Dynein_heavy_D6_P-loop"/>
</dbReference>
<evidence type="ECO:0000256" key="6">
    <source>
        <dbReference type="ARBA" id="ARBA00022741"/>
    </source>
</evidence>
<feature type="domain" description="Dynein heavy chain hydrolytic ATP-binding dynein motor region" evidence="19">
    <location>
        <begin position="1972"/>
        <end position="2226"/>
    </location>
</feature>
<dbReference type="Pfam" id="PF12775">
    <property type="entry name" value="AAA_7"/>
    <property type="match status" value="1"/>
</dbReference>
<sequence length="4722" mass="537119">MADSRKSVQFKSSGKERKVSKKSIAGISAEHGNDSKADKSACRRRKSVASQFAHPIAGETVKERQQRARENREARKRMITDEYKFIIGIVGGYLDLEMATVEEFITDSEEAVYMINSFLKPNGRRSLMFFYQEVEQDGSVTDIRVRSKSGGSNKVLLVTDGLNEALTGTLVYCVKSDASKEIKMRIIADEVSFGTINATEAGSLIPALRVHLTKIYIPAIEAMSGWGELTETPQGLRTRKEFVESLDSFVHFIHGANSSMSDAIKLHPCNIIDVASLEGPADYQAMANNQDTLSGLDDLVHSWCKQIEQVLAESEQMRKEADDTGPMAELEHWRMRMAKFNSLVEQINAFDCRGVLRILHIAKSKTLKFWRELDCRITDAANEAKDNVKFLYTLEKACDPLYHSDPVSMIDVIPVLINAIQMIHTISRYYNTSQRMTSLFIKVTNQMVTACKNFLTERGVLRVWDQPRQPLIEKLKACLRLNHEYQQCFQRTKKRIAEDPSKKPFEFSEMYIFGKFDTFCKRLNQIIEVLNTLETFSVLSESKIEGIEAIANRFQHMYSALKKKPYDPLDHRKPEFETDFAEFKRQINEIQNHLQMFMGGCFEKISVTAQSLELLSRFEKLNIPSLQSYIEDRYSYLLHHFGREVEIISKLYQRNCENPPIQRDIPPISGRIIWARQLMRRIRSPMDSFELHPTCLKTPDASKIIRNFNQLATVLVEFEILYHHGWLKQVEVARSGLLASLLVRHPETGELYVNCDPQLIQLIRETECMMKMKLHVPETARLLYLRRATIRSVADNLKLMLEDFKEVRAKIPNIFLPLMGPHLQRVEAAISPGVTMLNWNSLNIPSYIDNVYSRLRQVDLLVKQVNDIRDTRIDAVLQEISETVLCELPKDDPWTIDLFVSKTQKRCEPLGKMLDNMSLAVEEAVHELAAIFLESLESIGVSTLCQRSSSKVAEKDKDRKLDVSRVDKDKEVPREKTPKQPDEKSINEEIDELILYFNQRNFEALLRATRNALDGMKRRLFCTSSTRSTYGKGAFVSSADMKNTFNKAPFFKAEITLVIPHVVVLPTLDDIQQTLNKAAQSILDVNRSVAQWGQKRFHYIEIGAHEDATKGHIKRTVRATDSKDEIPASKLKNFFKSVAEHKDITKLLMVLASVISSSKAEVMTCLDSFTKFRSVWDEDKEKAVADFVAADPILPEFKAEILKYQNLEQDIENIEATFRVGHGAIEMFSEPFKLALHVEIKTWKLLFGHSINAKYKQEMDEITQFVSDYSKRLGRQINDLEDVRNAMAALEDIRQNEIRIDMILGPIEEAYSMLNRFEVSVAREEVDGVDTLRYSFEKLLAQAGQVQTHLVKIQPKFKEDLLDRVVVFRDDSTCFMSEYDEAGPMVTGISPQEASERLNTFQTRFDELWRKYVTYSGGEQLFGLPVTEYPELARTKKELGLLQKLYGLYNAVIDGVNGYYDILWTEVDIEKINNELLDFQNRCRKLPKALKEWQAFNELKKKIDDFNECCPLLELMANKAMKERHWDRLANVTGHKFDVESENFLLRNIMEAPLLENKEDIEDICISAVKEKDIEAKLSQVVAEWKSQSFSFGTFKNRGELLLKGGETTEIISLLEDSLMVLGSLLSNRYNAPFKKDIQAWVQKLSNTSDIIENWMIVQNLWVYLEAVFVGGDIAKQLPQEAKRFANIDKSWVKIMTRAHETPNVVTCCVGDDTLGQLLPHLLEQLELCQKSLTGYLEKKRLVFPRFFFVSDPALLEILGQASDSHTIQAHLLNVFDNIKNVEFHEKDYDRILAIISSEGETVHLEAPVMAKGNVELWLGELLNQSMNSLHGVIRDAYHAINDGGFNLMGFLGQFPSQVGLLGIQMIWTRDAEEALKHARSDKKVMAATNQKFLNLLNSLIEVTTQELTKMERTKFETFVTIHVHQRDIFDDLVKMHIRSVTDFEWLKQSRFYFKEDINDCIISITDVDFSYQNEFLGCTDRLVITPLTDRCYITLAQALGMSMGGAPAGPAGTGKTETTKDMGKALGKYVVVFNCSDQMDFRGLGRIYKGLAQSGSWGCFDEFNRIELPVLSVAAQQIYIVLTAKKDRKKQFVFTDGDVVDLNPEFGIFLTMNPGYAGRQELPENLKVQFRTVAMMVPDRQIIMRVKLASCGFIENVILAQKFFTLYKLCEEQLSKQVHYDFGLRNILSVLRTLGAAKRANPQDSESTTVMRVLRDMNLSKLNTAQESCSLLTTLYFLLEFISSVFMKVDEDEPLFLSLINDLFPGIVLDKAGYPELEGMIQQRVEEAGLIFHPPWILKLIQLYETQRVRHGMMTLGPSGAGKTICINILMKAMGDCGAPHREMRMNPKAITAPQMFGRLDVATNDWTDGIFSTLWRKTLKAKKGEHIWIVLDGPVDAIWIENLNSVLDDNKTLTLANGDRIPMSPQCKVVFEPHNIDNASPATVSRNGMVYMSSSVMDWRPIVKAWLNRREPQEHDVLEQLFNCVFDDVYTYVKQNLNPKMEVLECNVITQCLDLLEGLIPCKEEHHEHRVVVSATHLSRLFVFALMWGVGALLELDDRAKMEEFLVKHGKLSLPEIEEGSHDTIFEFVVDDSGNWEHWLNRVQEYNYPSDHKPEYSSILVPNVDNVRTSFLMETIAKQSKAVLLIGEQGTAKTVMIKGYLAKYNPESHMSKSLNFSSATTPLLFQRTIESYVDKRVGTTYGPPAGRKMTCFIDDVNMPIINEWGDQVTNEIVRQVMEQKGFYNLEKPGEFTHIVDIQFIAAMIHPGGGRNDIPERLKRQFSIFNCTLPSNASIDKIFGVIGTGYFCSERFPDEVCSTVSQLVTCTRVLWQKTKTKMLPTPAKFHYIFNLRDLSRIWEGMLNVAGEEVNTKKLVLALWKHECTRVIADRFTNSADRKWFEKTGTNVIEDHMGDSGVEQLMDEPYFVDFLRDPPEPTGEEAEDADLEAPKIYELVPSLNFLNEKLCQYMAMYNDTVRGGLLDLVFFKDAMTHLVKISRIIRTPCGNALLVGVGGSGKQSLTRLASFIAGYKIFQITLSRSYNVSNLMDDLKFMYRVAGSEGKGITFIFTDNEIKDESFLEYLNNVLSSGEVSNLFARDELDEITQGLIGPMKKEMPRVPPTNDNLYSYFITRSRKNLHVVLCFSPVGEKFRNRSLKFPGLISGCTMDWFTRWPKDALIAVADYFLSKFDITCTDSIKTSVVHTMGTFHDGVAEACVEFRRQTHVTPKSYLSFVDGYKSIYAEKRSHIGELANRMNTGLDKLVEASTSVAELSKELVVKEKELAVASIKADKVLAEVTVSAQAAEKVKASVQKVKDKAQAIVDEIEADKAFAEKKLSAAKPALEEAEAALQTIKAADISTVRKLAKPPHLIMRIMDCVLLLFRRAISPVVFDSERECVTPSWSESLKLMSQGGFLQNLVNFPKDTINEEAVELLQPYLEMEDYNLATAKKSLKSTTSSRYKQHSYCLGRNVTNQSEVENGEIASKPVIGSERDATVCGNVAGLCSWTCAMAFFYGVNKEVLPLKANLVVQEARLNVAAAELNSAQEKLDDKQRELDKVQALYDGAVREKQELLDDAESCKNKMQAASALIAGLGGEKVRWTEQSKEFQDQIGRLVGDVLLATGFLSYLGPFNQNFRNLLLSRWEKEMSVNKIPFSDNLNLINMLTDAATIGEWNLHGLPSDELSIQNGIIVTKATRYPLLIDPQTQGKAWIMSREKENELQVTSLNHKYFRNHLEDALSLGRPLLIEDVGEELDPALDNVLEKNFIKSGSTYKVKVGDKECDVMSGFKMYITTKLGNPSYTPEVSARTAIIDFTVTMKGLEEQLLGRVINTEKEELEAERVKLMEGVTSNKRKMKELEDNLLFRLTSTQGSLVEDESLVAVLKTTKETAEEVSEKLAVAAETEVKINLAREEFRPVATRGSILYFLIVEMSMVNVMYQTSLRQFLGIFDLSMARSEKSPIPTKRIQNIIEFLTYEAFKYSCRGLYENHKFLFTLLLALKIDIQGGKVKVQEFQTLIKGGAALDLKAVQPKPGKWIMDMTWLNLVELKKLPQFSGILDQVLRNEFGWKQWFDQDAPEESLIPDGYEISLDTFRKLLLVRSWCPDRTLHQARKYIADTMGERYAEGVILNLEATWEESNPQVPLICFLSMGSDPTGAIENLAKRKGIECRAVSMGQGQEVHARRLLQQSMAGGGWVLLQNCHLGLNFMDELLETVTTAESSHEGFRVWITTEAHNQFPISLLQSSIKFTNEPPQGVKPGLKRTYAGITQDQLDITNMPQWKPTLYAVAFLHTVVQERRKFGPLGWNIPYEFNQADFAASIQFVQNHLDDIDPRKGVSWNTVRYMLGEVQYGGRVTDDYDKRLLNTFAKVWFGEHMFTDDFNFYTGYKIPKCRSLEQFFEAIQALPSVDTPQVFGLHPNADITYQSNTAKDVLDTIMSIQPKDSGGGSGETRESVVTRQADDMLEKLPNDYVPHEVRARLQKMGALASMNIFLRQEIDRMQRVISLVRQTLTDLKLAIEGTIIMSENLRDALDNMYDARVPALWRKISWESSTLGFWFTEFLERNNQFSNWIFNGRPNVFWMTGFFNPQGFLTAMRQEVTRAHKGWALDSVVLHNDVIRAMKEDINSPPSEGVYIYGLYLDGAGWDRRGCKLIEPQPKVLFTLLPVVHVYAVNSTAPKDPRLYQCPVYKKPQRTDLTYITPLWLKTVQSPDHWILRGVALLCDIK</sequence>
<evidence type="ECO:0000259" key="21">
    <source>
        <dbReference type="Pfam" id="PF12780"/>
    </source>
</evidence>
<feature type="domain" description="Dynein heavy chain coiled coil stalk" evidence="20">
    <location>
        <begin position="3254"/>
        <end position="3445"/>
    </location>
</feature>
<dbReference type="InterPro" id="IPR041228">
    <property type="entry name" value="Dynein_C"/>
</dbReference>
<dbReference type="InterPro" id="IPR042219">
    <property type="entry name" value="AAA_lid_11_sf"/>
</dbReference>
<evidence type="ECO:0000259" key="23">
    <source>
        <dbReference type="Pfam" id="PF17852"/>
    </source>
</evidence>
<dbReference type="FunFam" id="3.40.50.300:FF:000543">
    <property type="entry name" value="Dynein axonemal heavy chain 5"/>
    <property type="match status" value="1"/>
</dbReference>
<evidence type="ECO:0000259" key="18">
    <source>
        <dbReference type="Pfam" id="PF08393"/>
    </source>
</evidence>
<feature type="region of interest" description="Disordered" evidence="15">
    <location>
        <begin position="956"/>
        <end position="984"/>
    </location>
</feature>
<dbReference type="Gene3D" id="3.10.490.20">
    <property type="match status" value="1"/>
</dbReference>
<dbReference type="GO" id="GO:0097729">
    <property type="term" value="C:9+2 motile cilium"/>
    <property type="evidence" value="ECO:0007669"/>
    <property type="project" value="UniProtKB-ARBA"/>
</dbReference>
<dbReference type="Gene3D" id="3.20.180.20">
    <property type="entry name" value="Dynein heavy chain, N-terminal domain 2"/>
    <property type="match status" value="1"/>
</dbReference>
<keyword evidence="12" id="KW-0206">Cytoskeleton</keyword>
<dbReference type="Proteomes" id="UP001249851">
    <property type="component" value="Unassembled WGS sequence"/>
</dbReference>
<dbReference type="InterPro" id="IPR035706">
    <property type="entry name" value="AAA_9"/>
</dbReference>
<dbReference type="FunFam" id="1.10.472.130:FF:000009">
    <property type="entry name" value="Dynein heavy chain 5, axonemal"/>
    <property type="match status" value="1"/>
</dbReference>
<dbReference type="InterPro" id="IPR027417">
    <property type="entry name" value="P-loop_NTPase"/>
</dbReference>
<dbReference type="InterPro" id="IPR043160">
    <property type="entry name" value="Dynein_C_barrel"/>
</dbReference>
<dbReference type="FunFam" id="1.20.58.1120:FF:000004">
    <property type="entry name" value="Dynein axonemal heavy chain 5"/>
    <property type="match status" value="1"/>
</dbReference>
<dbReference type="GO" id="GO:0008569">
    <property type="term" value="F:minus-end-directed microtubule motor activity"/>
    <property type="evidence" value="ECO:0007669"/>
    <property type="project" value="InterPro"/>
</dbReference>
<dbReference type="InterPro" id="IPR041589">
    <property type="entry name" value="DNAH3_AAA_lid_1"/>
</dbReference>
<dbReference type="Pfam" id="PF08393">
    <property type="entry name" value="DHC_N2"/>
    <property type="match status" value="1"/>
</dbReference>
<evidence type="ECO:0000259" key="19">
    <source>
        <dbReference type="Pfam" id="PF12774"/>
    </source>
</evidence>
<dbReference type="Pfam" id="PF03028">
    <property type="entry name" value="Dynein_heavy"/>
    <property type="match status" value="1"/>
</dbReference>
<evidence type="ECO:0000313" key="28">
    <source>
        <dbReference type="EMBL" id="KAK2566518.1"/>
    </source>
</evidence>
<dbReference type="Gene3D" id="6.10.140.1060">
    <property type="match status" value="1"/>
</dbReference>
<dbReference type="SUPFAM" id="SSF52540">
    <property type="entry name" value="P-loop containing nucleoside triphosphate hydrolases"/>
    <property type="match status" value="4"/>
</dbReference>
<evidence type="ECO:0000259" key="22">
    <source>
        <dbReference type="Pfam" id="PF12781"/>
    </source>
</evidence>
<keyword evidence="5" id="KW-0677">Repeat</keyword>
<dbReference type="Pfam" id="PF12774">
    <property type="entry name" value="AAA_6"/>
    <property type="match status" value="2"/>
</dbReference>
<feature type="compositionally biased region" description="Basic and acidic residues" evidence="15">
    <location>
        <begin position="31"/>
        <end position="41"/>
    </location>
</feature>
<evidence type="ECO:0000259" key="17">
    <source>
        <dbReference type="Pfam" id="PF08385"/>
    </source>
</evidence>
<evidence type="ECO:0000256" key="5">
    <source>
        <dbReference type="ARBA" id="ARBA00022737"/>
    </source>
</evidence>
<evidence type="ECO:0000256" key="14">
    <source>
        <dbReference type="SAM" id="Coils"/>
    </source>
</evidence>
<keyword evidence="7" id="KW-0067">ATP-binding</keyword>
<dbReference type="Pfam" id="PF12777">
    <property type="entry name" value="MT"/>
    <property type="match status" value="2"/>
</dbReference>
<dbReference type="GO" id="GO:0045505">
    <property type="term" value="F:dynein intermediate chain binding"/>
    <property type="evidence" value="ECO:0007669"/>
    <property type="project" value="InterPro"/>
</dbReference>
<dbReference type="Pfam" id="PF08385">
    <property type="entry name" value="DHC_N1"/>
    <property type="match status" value="1"/>
</dbReference>
<feature type="domain" description="Dynein heavy chain coiled coil stalk" evidence="20">
    <location>
        <begin position="3494"/>
        <end position="3642"/>
    </location>
</feature>
<dbReference type="InterPro" id="IPR035699">
    <property type="entry name" value="AAA_6"/>
</dbReference>
<gene>
    <name evidence="28" type="ORF">P5673_009134</name>
</gene>
<dbReference type="GO" id="GO:0005874">
    <property type="term" value="C:microtubule"/>
    <property type="evidence" value="ECO:0007669"/>
    <property type="project" value="UniProtKB-KW"/>
</dbReference>
<protein>
    <submittedName>
        <fullName evidence="28">Dynein axonemal heavy chain 8</fullName>
    </submittedName>
</protein>
<reference evidence="28" key="2">
    <citation type="journal article" date="2023" name="Science">
        <title>Genomic signatures of disease resistance in endangered staghorn corals.</title>
        <authorList>
            <person name="Vollmer S.V."/>
            <person name="Selwyn J.D."/>
            <person name="Despard B.A."/>
            <person name="Roesel C.L."/>
        </authorList>
    </citation>
    <scope>NUCLEOTIDE SEQUENCE</scope>
    <source>
        <strain evidence="28">K2</strain>
    </source>
</reference>
<feature type="domain" description="Dynein heavy chain 3 AAA+ lid" evidence="24">
    <location>
        <begin position="2825"/>
        <end position="2915"/>
    </location>
</feature>
<keyword evidence="11" id="KW-0505">Motor protein</keyword>
<dbReference type="PANTHER" id="PTHR46532:SF11">
    <property type="entry name" value="DYNEIN AXONEMAL HEAVY CHAIN 12"/>
    <property type="match status" value="1"/>
</dbReference>
<dbReference type="InterPro" id="IPR041658">
    <property type="entry name" value="AAA_lid_11"/>
</dbReference>
<accession>A0AAD9QS93</accession>
<evidence type="ECO:0000256" key="4">
    <source>
        <dbReference type="ARBA" id="ARBA00022701"/>
    </source>
</evidence>
<keyword evidence="4" id="KW-0493">Microtubule</keyword>
<dbReference type="Gene3D" id="1.10.8.1220">
    <property type="match status" value="1"/>
</dbReference>
<organism evidence="28 29">
    <name type="scientific">Acropora cervicornis</name>
    <name type="common">Staghorn coral</name>
    <dbReference type="NCBI Taxonomy" id="6130"/>
    <lineage>
        <taxon>Eukaryota</taxon>
        <taxon>Metazoa</taxon>
        <taxon>Cnidaria</taxon>
        <taxon>Anthozoa</taxon>
        <taxon>Hexacorallia</taxon>
        <taxon>Scleractinia</taxon>
        <taxon>Astrocoeniina</taxon>
        <taxon>Acroporidae</taxon>
        <taxon>Acropora</taxon>
    </lineage>
</organism>
<dbReference type="Pfam" id="PF12780">
    <property type="entry name" value="AAA_8"/>
    <property type="match status" value="1"/>
</dbReference>
<feature type="domain" description="Dynein heavy chain linker" evidence="18">
    <location>
        <begin position="1433"/>
        <end position="1837"/>
    </location>
</feature>
<dbReference type="Gene3D" id="1.20.58.1120">
    <property type="match status" value="1"/>
</dbReference>
<dbReference type="FunFam" id="1.10.8.1220:FF:000001">
    <property type="entry name" value="Dynein axonemal heavy chain 5"/>
    <property type="match status" value="1"/>
</dbReference>
<dbReference type="FunFam" id="3.40.50.300:FF:000320">
    <property type="entry name" value="Dynein, axonemal, heavy chain 5"/>
    <property type="match status" value="1"/>
</dbReference>
<dbReference type="FunFam" id="3.40.50.300:FF:000044">
    <property type="entry name" value="Dynein heavy chain 5, axonemal"/>
    <property type="match status" value="1"/>
</dbReference>
<keyword evidence="9 14" id="KW-0175">Coiled coil</keyword>
<dbReference type="InterPro" id="IPR013602">
    <property type="entry name" value="Dynein_heavy_linker"/>
</dbReference>
<evidence type="ECO:0000256" key="8">
    <source>
        <dbReference type="ARBA" id="ARBA00023017"/>
    </source>
</evidence>
<dbReference type="Pfam" id="PF12781">
    <property type="entry name" value="AAA_9"/>
    <property type="match status" value="1"/>
</dbReference>
<evidence type="ECO:0000256" key="12">
    <source>
        <dbReference type="ARBA" id="ARBA00023212"/>
    </source>
</evidence>
<dbReference type="InterPro" id="IPR024317">
    <property type="entry name" value="Dynein_heavy_chain_D4_dom"/>
</dbReference>
<evidence type="ECO:0000259" key="26">
    <source>
        <dbReference type="Pfam" id="PF18199"/>
    </source>
</evidence>
<dbReference type="InterPro" id="IPR042222">
    <property type="entry name" value="Dynein_2_N"/>
</dbReference>
<dbReference type="GO" id="GO:0005524">
    <property type="term" value="F:ATP binding"/>
    <property type="evidence" value="ECO:0007669"/>
    <property type="project" value="UniProtKB-KW"/>
</dbReference>
<keyword evidence="13" id="KW-0966">Cell projection</keyword>
<keyword evidence="10" id="KW-0969">Cilium</keyword>
<comment type="similarity">
    <text evidence="2">Belongs to the dynein heavy chain family.</text>
</comment>
<keyword evidence="29" id="KW-1185">Reference proteome</keyword>
<dbReference type="Pfam" id="PF17852">
    <property type="entry name" value="Dynein_AAA_lid"/>
    <property type="match status" value="1"/>
</dbReference>
<dbReference type="Gene3D" id="1.10.287.2620">
    <property type="match status" value="1"/>
</dbReference>
<feature type="domain" description="Dynein heavy chain AAA lid" evidence="25">
    <location>
        <begin position="4278"/>
        <end position="4417"/>
    </location>
</feature>
<dbReference type="FunFam" id="1.10.8.710:FF:000003">
    <property type="entry name" value="Dynein axonemal heavy chain 5"/>
    <property type="match status" value="1"/>
</dbReference>
<evidence type="ECO:0000259" key="25">
    <source>
        <dbReference type="Pfam" id="PF18198"/>
    </source>
</evidence>
<dbReference type="Gene3D" id="1.20.920.30">
    <property type="match status" value="1"/>
</dbReference>
<dbReference type="InterPro" id="IPR043157">
    <property type="entry name" value="Dynein_AAA1S"/>
</dbReference>
<dbReference type="Gene3D" id="1.10.8.710">
    <property type="match status" value="1"/>
</dbReference>
<feature type="domain" description="Dynein heavy chain tail" evidence="17">
    <location>
        <begin position="295"/>
        <end position="847"/>
    </location>
</feature>
<evidence type="ECO:0000259" key="27">
    <source>
        <dbReference type="Pfam" id="PF25007"/>
    </source>
</evidence>
<feature type="domain" description="Dynein heavy chain ATP-binding dynein motor region" evidence="22">
    <location>
        <begin position="3672"/>
        <end position="3892"/>
    </location>
</feature>
<keyword evidence="3" id="KW-0963">Cytoplasm</keyword>
<dbReference type="Gene3D" id="3.40.50.300">
    <property type="entry name" value="P-loop containing nucleotide triphosphate hydrolases"/>
    <property type="match status" value="5"/>
</dbReference>
<dbReference type="InterPro" id="IPR042228">
    <property type="entry name" value="Dynein_linker_3"/>
</dbReference>
<feature type="domain" description="Dynein heavy chain AAA 5 extension" evidence="23">
    <location>
        <begin position="2480"/>
        <end position="2602"/>
    </location>
</feature>
<evidence type="ECO:0000256" key="7">
    <source>
        <dbReference type="ARBA" id="ARBA00022840"/>
    </source>
</evidence>
<reference evidence="28" key="1">
    <citation type="journal article" date="2023" name="G3 (Bethesda)">
        <title>Whole genome assembly and annotation of the endangered Caribbean coral Acropora cervicornis.</title>
        <authorList>
            <person name="Selwyn J.D."/>
            <person name="Vollmer S.V."/>
        </authorList>
    </citation>
    <scope>NUCLEOTIDE SEQUENCE</scope>
    <source>
        <strain evidence="28">K2</strain>
    </source>
</reference>
<dbReference type="FunFam" id="1.20.1270.280:FF:000002">
    <property type="entry name" value="Dynein heavy chain 5, axonemal"/>
    <property type="match status" value="1"/>
</dbReference>
<evidence type="ECO:0000256" key="3">
    <source>
        <dbReference type="ARBA" id="ARBA00022490"/>
    </source>
</evidence>
<evidence type="ECO:0000259" key="16">
    <source>
        <dbReference type="Pfam" id="PF03028"/>
    </source>
</evidence>
<dbReference type="Gene3D" id="1.10.472.130">
    <property type="match status" value="1"/>
</dbReference>
<dbReference type="InterPro" id="IPR026983">
    <property type="entry name" value="DHC"/>
</dbReference>
<dbReference type="Pfam" id="PF17857">
    <property type="entry name" value="AAA_lid_1"/>
    <property type="match status" value="1"/>
</dbReference>
<dbReference type="EMBL" id="JARQWQ010000016">
    <property type="protein sequence ID" value="KAK2566518.1"/>
    <property type="molecule type" value="Genomic_DNA"/>
</dbReference>
<feature type="domain" description="Dynein heavy chain hydrolytic ATP-binding dynein motor region" evidence="19">
    <location>
        <begin position="2250"/>
        <end position="2325"/>
    </location>
</feature>
<evidence type="ECO:0000256" key="1">
    <source>
        <dbReference type="ARBA" id="ARBA00004430"/>
    </source>
</evidence>
<evidence type="ECO:0000256" key="13">
    <source>
        <dbReference type="ARBA" id="ARBA00023273"/>
    </source>
</evidence>
<evidence type="ECO:0000256" key="10">
    <source>
        <dbReference type="ARBA" id="ARBA00023069"/>
    </source>
</evidence>
<dbReference type="GO" id="GO:0007018">
    <property type="term" value="P:microtubule-based movement"/>
    <property type="evidence" value="ECO:0007669"/>
    <property type="project" value="InterPro"/>
</dbReference>
<dbReference type="PANTHER" id="PTHR46532">
    <property type="entry name" value="MALE FERTILITY FACTOR KL5"/>
    <property type="match status" value="1"/>
</dbReference>
<feature type="domain" description="Dynein heavy chain C-terminal" evidence="26">
    <location>
        <begin position="4424"/>
        <end position="4719"/>
    </location>
</feature>
<dbReference type="FunFam" id="1.10.287.2620:FF:000003">
    <property type="entry name" value="Dynein, axonemal, heavy chain 5"/>
    <property type="match status" value="1"/>
</dbReference>
<dbReference type="Gene3D" id="1.20.1270.280">
    <property type="match status" value="1"/>
</dbReference>
<dbReference type="Gene3D" id="1.20.140.100">
    <property type="entry name" value="Dynein heavy chain, N-terminal domain 2"/>
    <property type="match status" value="1"/>
</dbReference>
<dbReference type="Gene3D" id="1.20.920.20">
    <property type="match status" value="1"/>
</dbReference>
<dbReference type="FunFam" id="3.40.50.300:FF:001221">
    <property type="entry name" value="Axonemal dynein heavy chain 8"/>
    <property type="match status" value="1"/>
</dbReference>
<dbReference type="InterPro" id="IPR041466">
    <property type="entry name" value="Dynein_AAA5_ext"/>
</dbReference>
<evidence type="ECO:0000259" key="24">
    <source>
        <dbReference type="Pfam" id="PF17857"/>
    </source>
</evidence>
<dbReference type="FunFam" id="1.10.8.720:FF:000004">
    <property type="entry name" value="Dynein heavy chain 5, axonemal"/>
    <property type="match status" value="1"/>
</dbReference>
<evidence type="ECO:0000256" key="15">
    <source>
        <dbReference type="SAM" id="MobiDB-lite"/>
    </source>
</evidence>